<accession>A0ABQ9NDM3</accession>
<evidence type="ECO:0000259" key="2">
    <source>
        <dbReference type="PROSITE" id="PS50158"/>
    </source>
</evidence>
<name>A0ABQ9NDM3_HEVBR</name>
<dbReference type="InterPro" id="IPR025558">
    <property type="entry name" value="DUF4283"/>
</dbReference>
<dbReference type="InterPro" id="IPR040256">
    <property type="entry name" value="At4g02000-like"/>
</dbReference>
<evidence type="ECO:0000256" key="1">
    <source>
        <dbReference type="PROSITE-ProRule" id="PRU00047"/>
    </source>
</evidence>
<dbReference type="PANTHER" id="PTHR31286:SF153">
    <property type="entry name" value="DUF4283 DOMAIN PROTEIN"/>
    <property type="match status" value="1"/>
</dbReference>
<feature type="domain" description="CCHC-type" evidence="2">
    <location>
        <begin position="140"/>
        <end position="155"/>
    </location>
</feature>
<dbReference type="PANTHER" id="PTHR31286">
    <property type="entry name" value="GLYCINE-RICH CELL WALL STRUCTURAL PROTEIN 1.8-LIKE"/>
    <property type="match status" value="1"/>
</dbReference>
<protein>
    <recommendedName>
        <fullName evidence="2">CCHC-type domain-containing protein</fullName>
    </recommendedName>
</protein>
<proteinExistence type="predicted"/>
<dbReference type="InterPro" id="IPR025836">
    <property type="entry name" value="Zn_knuckle_CX2CX4HX4C"/>
</dbReference>
<keyword evidence="4" id="KW-1185">Reference proteome</keyword>
<keyword evidence="1" id="KW-0479">Metal-binding</keyword>
<keyword evidence="1" id="KW-0862">Zinc</keyword>
<sequence>MKNTLADLWRPGRGMFVKEIEKGLFLFRFFHIVDMNRVWDGGPWSFNNHLLILHRMAEEEVPGGVPLYYAEFRVRVYDLPSDLITQVMAKHIGDYVGRKYMRIRVKIDVRKPLKRWKKLQKPDGSQMVFHFKYERLPIFCFLCGRLGHNDRYCEQLFIAGEGVVDRPWRA</sequence>
<dbReference type="Proteomes" id="UP001174677">
    <property type="component" value="Chromosome 1"/>
</dbReference>
<dbReference type="Pfam" id="PF14392">
    <property type="entry name" value="zf-CCHC_4"/>
    <property type="match status" value="1"/>
</dbReference>
<dbReference type="InterPro" id="IPR001878">
    <property type="entry name" value="Znf_CCHC"/>
</dbReference>
<gene>
    <name evidence="3" type="ORF">P3X46_000801</name>
</gene>
<dbReference type="Pfam" id="PF14111">
    <property type="entry name" value="DUF4283"/>
    <property type="match status" value="1"/>
</dbReference>
<comment type="caution">
    <text evidence="3">The sequence shown here is derived from an EMBL/GenBank/DDBJ whole genome shotgun (WGS) entry which is preliminary data.</text>
</comment>
<keyword evidence="1" id="KW-0863">Zinc-finger</keyword>
<dbReference type="EMBL" id="JARPOI010000001">
    <property type="protein sequence ID" value="KAJ9189518.1"/>
    <property type="molecule type" value="Genomic_DNA"/>
</dbReference>
<evidence type="ECO:0000313" key="4">
    <source>
        <dbReference type="Proteomes" id="UP001174677"/>
    </source>
</evidence>
<dbReference type="PROSITE" id="PS50158">
    <property type="entry name" value="ZF_CCHC"/>
    <property type="match status" value="1"/>
</dbReference>
<organism evidence="3 4">
    <name type="scientific">Hevea brasiliensis</name>
    <name type="common">Para rubber tree</name>
    <name type="synonym">Siphonia brasiliensis</name>
    <dbReference type="NCBI Taxonomy" id="3981"/>
    <lineage>
        <taxon>Eukaryota</taxon>
        <taxon>Viridiplantae</taxon>
        <taxon>Streptophyta</taxon>
        <taxon>Embryophyta</taxon>
        <taxon>Tracheophyta</taxon>
        <taxon>Spermatophyta</taxon>
        <taxon>Magnoliopsida</taxon>
        <taxon>eudicotyledons</taxon>
        <taxon>Gunneridae</taxon>
        <taxon>Pentapetalae</taxon>
        <taxon>rosids</taxon>
        <taxon>fabids</taxon>
        <taxon>Malpighiales</taxon>
        <taxon>Euphorbiaceae</taxon>
        <taxon>Crotonoideae</taxon>
        <taxon>Micrandreae</taxon>
        <taxon>Hevea</taxon>
    </lineage>
</organism>
<evidence type="ECO:0000313" key="3">
    <source>
        <dbReference type="EMBL" id="KAJ9189518.1"/>
    </source>
</evidence>
<reference evidence="3" key="1">
    <citation type="journal article" date="2023" name="Plant Biotechnol. J.">
        <title>Chromosome-level wild Hevea brasiliensis genome provides new tools for genomic-assisted breeding and valuable loci to elevate rubber yield.</title>
        <authorList>
            <person name="Cheng H."/>
            <person name="Song X."/>
            <person name="Hu Y."/>
            <person name="Wu T."/>
            <person name="Yang Q."/>
            <person name="An Z."/>
            <person name="Feng S."/>
            <person name="Deng Z."/>
            <person name="Wu W."/>
            <person name="Zeng X."/>
            <person name="Tu M."/>
            <person name="Wang X."/>
            <person name="Huang H."/>
        </authorList>
    </citation>
    <scope>NUCLEOTIDE SEQUENCE</scope>
    <source>
        <strain evidence="3">MT/VB/25A 57/8</strain>
    </source>
</reference>